<feature type="compositionally biased region" description="Polar residues" evidence="1">
    <location>
        <begin position="95"/>
        <end position="106"/>
    </location>
</feature>
<protein>
    <submittedName>
        <fullName evidence="2">Uncharacterized protein</fullName>
    </submittedName>
</protein>
<dbReference type="Proteomes" id="UP000019804">
    <property type="component" value="Unassembled WGS sequence"/>
</dbReference>
<feature type="compositionally biased region" description="Basic residues" evidence="1">
    <location>
        <begin position="34"/>
        <end position="51"/>
    </location>
</feature>
<evidence type="ECO:0000256" key="1">
    <source>
        <dbReference type="SAM" id="MobiDB-lite"/>
    </source>
</evidence>
<dbReference type="EMBL" id="KK088452">
    <property type="protein sequence ID" value="EYE90864.1"/>
    <property type="molecule type" value="Genomic_DNA"/>
</dbReference>
<dbReference type="OrthoDB" id="10615988at2759"/>
<feature type="compositionally biased region" description="Basic and acidic residues" evidence="1">
    <location>
        <begin position="109"/>
        <end position="119"/>
    </location>
</feature>
<accession>A0A017S2J2</accession>
<feature type="region of interest" description="Disordered" evidence="1">
    <location>
        <begin position="29"/>
        <end position="154"/>
    </location>
</feature>
<dbReference type="AlphaFoldDB" id="A0A017S2J2"/>
<gene>
    <name evidence="2" type="ORF">EURHEDRAFT_280362</name>
</gene>
<dbReference type="GeneID" id="63693313"/>
<dbReference type="HOGENOM" id="CLU_1234765_0_0_1"/>
<dbReference type="RefSeq" id="XP_040634554.1">
    <property type="nucleotide sequence ID" value="XM_040778189.1"/>
</dbReference>
<name>A0A017S2J2_ASPRC</name>
<reference evidence="3" key="1">
    <citation type="journal article" date="2014" name="Nat. Commun.">
        <title>Genomic adaptations of the halophilic Dead Sea filamentous fungus Eurotium rubrum.</title>
        <authorList>
            <person name="Kis-Papo T."/>
            <person name="Weig A.R."/>
            <person name="Riley R."/>
            <person name="Persoh D."/>
            <person name="Salamov A."/>
            <person name="Sun H."/>
            <person name="Lipzen A."/>
            <person name="Wasser S.P."/>
            <person name="Rambold G."/>
            <person name="Grigoriev I.V."/>
            <person name="Nevo E."/>
        </authorList>
    </citation>
    <scope>NUCLEOTIDE SEQUENCE [LARGE SCALE GENOMIC DNA]</scope>
    <source>
        <strain evidence="3">CBS 135680</strain>
    </source>
</reference>
<keyword evidence="3" id="KW-1185">Reference proteome</keyword>
<feature type="compositionally biased region" description="Low complexity" evidence="1">
    <location>
        <begin position="135"/>
        <end position="144"/>
    </location>
</feature>
<proteinExistence type="predicted"/>
<evidence type="ECO:0000313" key="2">
    <source>
        <dbReference type="EMBL" id="EYE90864.1"/>
    </source>
</evidence>
<organism evidence="2 3">
    <name type="scientific">Aspergillus ruber (strain CBS 135680)</name>
    <dbReference type="NCBI Taxonomy" id="1388766"/>
    <lineage>
        <taxon>Eukaryota</taxon>
        <taxon>Fungi</taxon>
        <taxon>Dikarya</taxon>
        <taxon>Ascomycota</taxon>
        <taxon>Pezizomycotina</taxon>
        <taxon>Eurotiomycetes</taxon>
        <taxon>Eurotiomycetidae</taxon>
        <taxon>Eurotiales</taxon>
        <taxon>Aspergillaceae</taxon>
        <taxon>Aspergillus</taxon>
        <taxon>Aspergillus subgen. Aspergillus</taxon>
    </lineage>
</organism>
<evidence type="ECO:0000313" key="3">
    <source>
        <dbReference type="Proteomes" id="UP000019804"/>
    </source>
</evidence>
<feature type="compositionally biased region" description="Polar residues" evidence="1">
    <location>
        <begin position="120"/>
        <end position="131"/>
    </location>
</feature>
<sequence length="224" mass="25580">MPRDQRAIIKLNPGDRVEMTSQCELEIIIPRNQSQHRRQSRRGRRIQRKQNRSCSCQKHEQPQTPDSQAQQPSRGQYQLQSKPQSQPVGYRPQIEPQSRQKQQRPYTKSMEKQVDEATRRLSQQGFRSQQLMDVAQSRSASDQASSHDTESQKSIPYVLGSCDIPWISAQLGSGKPSSEPDTDYELLDFDGSRSPSIVSFNSDSDESIVMIGNWKATEGDGSWW</sequence>
<feature type="compositionally biased region" description="Polar residues" evidence="1">
    <location>
        <begin position="62"/>
        <end position="87"/>
    </location>
</feature>